<comment type="caution">
    <text evidence="2">The sequence shown here is derived from an EMBL/GenBank/DDBJ whole genome shotgun (WGS) entry which is preliminary data.</text>
</comment>
<evidence type="ECO:0000313" key="3">
    <source>
        <dbReference type="Proteomes" id="UP000251960"/>
    </source>
</evidence>
<organism evidence="2 3">
    <name type="scientific">Zea mays</name>
    <name type="common">Maize</name>
    <dbReference type="NCBI Taxonomy" id="4577"/>
    <lineage>
        <taxon>Eukaryota</taxon>
        <taxon>Viridiplantae</taxon>
        <taxon>Streptophyta</taxon>
        <taxon>Embryophyta</taxon>
        <taxon>Tracheophyta</taxon>
        <taxon>Spermatophyta</taxon>
        <taxon>Magnoliopsida</taxon>
        <taxon>Liliopsida</taxon>
        <taxon>Poales</taxon>
        <taxon>Poaceae</taxon>
        <taxon>PACMAD clade</taxon>
        <taxon>Panicoideae</taxon>
        <taxon>Andropogonodae</taxon>
        <taxon>Andropogoneae</taxon>
        <taxon>Tripsacinae</taxon>
        <taxon>Zea</taxon>
    </lineage>
</organism>
<evidence type="ECO:0000256" key="1">
    <source>
        <dbReference type="SAM" id="MobiDB-lite"/>
    </source>
</evidence>
<evidence type="ECO:0000313" key="2">
    <source>
        <dbReference type="EMBL" id="PWZ44199.1"/>
    </source>
</evidence>
<sequence>MKRFLQIQSLAPDIARRSSERFQLRRQLRRAITPNSCIVCRIRGYRCVRLVECFVGAHSVCRLDPRISGNQWISSWLRRGSYSLVRTSIVIPRVSSCSSFSRPCSASLPLPSPSPAAAPLPLCFPSPAAPLSPSPAAAVVAGGGARAPTPARAASRRRRPRPMRPVQPRPRSARPLHAQPLPFPFPLSSMDGRERKKMERGRR</sequence>
<name>A0A3L6G8J2_MAIZE</name>
<dbReference type="AlphaFoldDB" id="A0A3L6G8J2"/>
<dbReference type="Proteomes" id="UP000251960">
    <property type="component" value="Chromosome 10"/>
</dbReference>
<dbReference type="EMBL" id="NCVQ01000002">
    <property type="protein sequence ID" value="PWZ44199.1"/>
    <property type="molecule type" value="Genomic_DNA"/>
</dbReference>
<protein>
    <submittedName>
        <fullName evidence="2">Uncharacterized protein</fullName>
    </submittedName>
</protein>
<gene>
    <name evidence="2" type="ORF">Zm00014a_024501</name>
</gene>
<feature type="compositionally biased region" description="Low complexity" evidence="1">
    <location>
        <begin position="140"/>
        <end position="153"/>
    </location>
</feature>
<feature type="region of interest" description="Disordered" evidence="1">
    <location>
        <begin position="140"/>
        <end position="203"/>
    </location>
</feature>
<proteinExistence type="predicted"/>
<reference evidence="2 3" key="1">
    <citation type="journal article" date="2018" name="Nat. Genet.">
        <title>Extensive intraspecific gene order and gene structural variations between Mo17 and other maize genomes.</title>
        <authorList>
            <person name="Sun S."/>
            <person name="Zhou Y."/>
            <person name="Chen J."/>
            <person name="Shi J."/>
            <person name="Zhao H."/>
            <person name="Zhao H."/>
            <person name="Song W."/>
            <person name="Zhang M."/>
            <person name="Cui Y."/>
            <person name="Dong X."/>
            <person name="Liu H."/>
            <person name="Ma X."/>
            <person name="Jiao Y."/>
            <person name="Wang B."/>
            <person name="Wei X."/>
            <person name="Stein J.C."/>
            <person name="Glaubitz J.C."/>
            <person name="Lu F."/>
            <person name="Yu G."/>
            <person name="Liang C."/>
            <person name="Fengler K."/>
            <person name="Li B."/>
            <person name="Rafalski A."/>
            <person name="Schnable P.S."/>
            <person name="Ware D.H."/>
            <person name="Buckler E.S."/>
            <person name="Lai J."/>
        </authorList>
    </citation>
    <scope>NUCLEOTIDE SEQUENCE [LARGE SCALE GENOMIC DNA]</scope>
    <source>
        <strain evidence="3">cv. Missouri 17</strain>
        <tissue evidence="2">Seedling</tissue>
    </source>
</reference>
<accession>A0A3L6G8J2</accession>